<gene>
    <name evidence="8" type="ORF">R9X50_00441400</name>
</gene>
<sequence length="153" mass="16365">MKSFRSLSSLYSSAIATPSRPLRTFTSSARTMGVTKKLISAGNGVDKPQKGDTITMEYTGTLYDANAPDNKGKQFDSSVGRGDFSTKIGVGQVIRGWDEGVLTQDGGMTLGEKSTLIITGDYAYGDRGFPGLIPPNATLVFDVQLKAINNKKM</sequence>
<dbReference type="GO" id="GO:0005737">
    <property type="term" value="C:cytoplasm"/>
    <property type="evidence" value="ECO:0007669"/>
    <property type="project" value="TreeGrafter"/>
</dbReference>
<dbReference type="PANTHER" id="PTHR10516">
    <property type="entry name" value="PEPTIDYL-PROLYL CIS-TRANS ISOMERASE"/>
    <property type="match status" value="1"/>
</dbReference>
<reference evidence="8 9" key="1">
    <citation type="submission" date="2023-11" db="EMBL/GenBank/DDBJ databases">
        <title>An acidophilic fungus is an integral part of prey digestion in a carnivorous sundew plant.</title>
        <authorList>
            <person name="Tsai I.J."/>
        </authorList>
    </citation>
    <scope>NUCLEOTIDE SEQUENCE [LARGE SCALE GENOMIC DNA]</scope>
    <source>
        <strain evidence="8">169a</strain>
    </source>
</reference>
<evidence type="ECO:0000259" key="7">
    <source>
        <dbReference type="PROSITE" id="PS50059"/>
    </source>
</evidence>
<keyword evidence="3 6" id="KW-0697">Rotamase</keyword>
<accession>A0AAQ3M627</accession>
<dbReference type="EC" id="5.2.1.8" evidence="2 6"/>
<comment type="catalytic activity">
    <reaction evidence="1 6">
        <text>[protein]-peptidylproline (omega=180) = [protein]-peptidylproline (omega=0)</text>
        <dbReference type="Rhea" id="RHEA:16237"/>
        <dbReference type="Rhea" id="RHEA-COMP:10747"/>
        <dbReference type="Rhea" id="RHEA-COMP:10748"/>
        <dbReference type="ChEBI" id="CHEBI:83833"/>
        <dbReference type="ChEBI" id="CHEBI:83834"/>
        <dbReference type="EC" id="5.2.1.8"/>
    </reaction>
</comment>
<dbReference type="FunFam" id="3.10.50.40:FF:000006">
    <property type="entry name" value="Peptidyl-prolyl cis-trans isomerase"/>
    <property type="match status" value="1"/>
</dbReference>
<dbReference type="PANTHER" id="PTHR10516:SF443">
    <property type="entry name" value="FK506-BINDING PROTEIN 59-RELATED"/>
    <property type="match status" value="1"/>
</dbReference>
<dbReference type="EMBL" id="CP138585">
    <property type="protein sequence ID" value="WPH01567.1"/>
    <property type="molecule type" value="Genomic_DNA"/>
</dbReference>
<evidence type="ECO:0000256" key="3">
    <source>
        <dbReference type="ARBA" id="ARBA00023110"/>
    </source>
</evidence>
<keyword evidence="4 6" id="KW-0413">Isomerase</keyword>
<dbReference type="InterPro" id="IPR050689">
    <property type="entry name" value="FKBP-type_PPIase"/>
</dbReference>
<dbReference type="GO" id="GO:0003755">
    <property type="term" value="F:peptidyl-prolyl cis-trans isomerase activity"/>
    <property type="evidence" value="ECO:0007669"/>
    <property type="project" value="UniProtKB-KW"/>
</dbReference>
<evidence type="ECO:0000256" key="6">
    <source>
        <dbReference type="PROSITE-ProRule" id="PRU00277"/>
    </source>
</evidence>
<evidence type="ECO:0000313" key="8">
    <source>
        <dbReference type="EMBL" id="WPH01567.1"/>
    </source>
</evidence>
<protein>
    <recommendedName>
        <fullName evidence="2 6">peptidylprolyl isomerase</fullName>
        <ecNumber evidence="2 6">5.2.1.8</ecNumber>
    </recommendedName>
</protein>
<dbReference type="Pfam" id="PF00254">
    <property type="entry name" value="FKBP_C"/>
    <property type="match status" value="1"/>
</dbReference>
<dbReference type="Proteomes" id="UP001303373">
    <property type="component" value="Chromosome 6"/>
</dbReference>
<dbReference type="SUPFAM" id="SSF54534">
    <property type="entry name" value="FKBP-like"/>
    <property type="match status" value="1"/>
</dbReference>
<comment type="similarity">
    <text evidence="5">Belongs to the FKBP-type PPIase family. FKBP1 subfamily.</text>
</comment>
<evidence type="ECO:0000256" key="5">
    <source>
        <dbReference type="ARBA" id="ARBA00038106"/>
    </source>
</evidence>
<evidence type="ECO:0000256" key="1">
    <source>
        <dbReference type="ARBA" id="ARBA00000971"/>
    </source>
</evidence>
<dbReference type="InterPro" id="IPR001179">
    <property type="entry name" value="PPIase_FKBP_dom"/>
</dbReference>
<organism evidence="8 9">
    <name type="scientific">Acrodontium crateriforme</name>
    <dbReference type="NCBI Taxonomy" id="150365"/>
    <lineage>
        <taxon>Eukaryota</taxon>
        <taxon>Fungi</taxon>
        <taxon>Dikarya</taxon>
        <taxon>Ascomycota</taxon>
        <taxon>Pezizomycotina</taxon>
        <taxon>Dothideomycetes</taxon>
        <taxon>Dothideomycetidae</taxon>
        <taxon>Mycosphaerellales</taxon>
        <taxon>Teratosphaeriaceae</taxon>
        <taxon>Acrodontium</taxon>
    </lineage>
</organism>
<feature type="domain" description="PPIase FKBP-type" evidence="7">
    <location>
        <begin position="51"/>
        <end position="149"/>
    </location>
</feature>
<dbReference type="PROSITE" id="PS50059">
    <property type="entry name" value="FKBP_PPIASE"/>
    <property type="match status" value="1"/>
</dbReference>
<dbReference type="AlphaFoldDB" id="A0AAQ3M627"/>
<name>A0AAQ3M627_9PEZI</name>
<dbReference type="InterPro" id="IPR046357">
    <property type="entry name" value="PPIase_dom_sf"/>
</dbReference>
<keyword evidence="9" id="KW-1185">Reference proteome</keyword>
<evidence type="ECO:0000256" key="2">
    <source>
        <dbReference type="ARBA" id="ARBA00013194"/>
    </source>
</evidence>
<evidence type="ECO:0000313" key="9">
    <source>
        <dbReference type="Proteomes" id="UP001303373"/>
    </source>
</evidence>
<dbReference type="Gene3D" id="3.10.50.40">
    <property type="match status" value="1"/>
</dbReference>
<evidence type="ECO:0000256" key="4">
    <source>
        <dbReference type="ARBA" id="ARBA00023235"/>
    </source>
</evidence>
<proteinExistence type="inferred from homology"/>